<proteinExistence type="predicted"/>
<keyword evidence="1" id="KW-0472">Membrane</keyword>
<name>A0A075H299_9ARCH</name>
<keyword evidence="1" id="KW-1133">Transmembrane helix</keyword>
<sequence length="109" mass="12048">MSHPGSVDIIDFVLLTIYPVGGLFIIEILSRIIGKISRPVPSWLKLSIQGITMIGFSVAYLAFIPFFINQDKAHSAEPHAITAFCLLALAAALFYQARRAKINPEKSLY</sequence>
<organism evidence="2">
    <name type="scientific">uncultured marine thaumarchaeote KM3_44_G08</name>
    <dbReference type="NCBI Taxonomy" id="1456152"/>
    <lineage>
        <taxon>Archaea</taxon>
        <taxon>Nitrososphaerota</taxon>
        <taxon>environmental samples</taxon>
    </lineage>
</organism>
<evidence type="ECO:0000313" key="2">
    <source>
        <dbReference type="EMBL" id="AIF10254.1"/>
    </source>
</evidence>
<accession>A0A075H299</accession>
<feature type="transmembrane region" description="Helical" evidence="1">
    <location>
        <begin position="46"/>
        <end position="68"/>
    </location>
</feature>
<evidence type="ECO:0000256" key="1">
    <source>
        <dbReference type="SAM" id="Phobius"/>
    </source>
</evidence>
<protein>
    <submittedName>
        <fullName evidence="2">Uncharacterized protein</fullName>
    </submittedName>
</protein>
<keyword evidence="1" id="KW-0812">Transmembrane</keyword>
<feature type="transmembrane region" description="Helical" evidence="1">
    <location>
        <begin position="80"/>
        <end position="97"/>
    </location>
</feature>
<reference evidence="2" key="1">
    <citation type="journal article" date="2014" name="Genome Biol. Evol.">
        <title>Pangenome evidence for extensive interdomain horizontal transfer affecting lineage core and shell genes in uncultured planktonic thaumarchaeota and euryarchaeota.</title>
        <authorList>
            <person name="Deschamps P."/>
            <person name="Zivanovic Y."/>
            <person name="Moreira D."/>
            <person name="Rodriguez-Valera F."/>
            <person name="Lopez-Garcia P."/>
        </authorList>
    </citation>
    <scope>NUCLEOTIDE SEQUENCE</scope>
</reference>
<feature type="transmembrane region" description="Helical" evidence="1">
    <location>
        <begin position="12"/>
        <end position="34"/>
    </location>
</feature>
<dbReference type="EMBL" id="KF900885">
    <property type="protein sequence ID" value="AIF10254.1"/>
    <property type="molecule type" value="Genomic_DNA"/>
</dbReference>
<dbReference type="AlphaFoldDB" id="A0A075H299"/>